<accession>A0ABQ4EH99</accession>
<dbReference type="InterPro" id="IPR005906">
    <property type="entry name" value="LysW"/>
</dbReference>
<dbReference type="Gene3D" id="2.20.28.160">
    <property type="match status" value="1"/>
</dbReference>
<sequence length="55" mass="5902">MTTTCPECFETVTAPAEPVLHEILECAECRGELEVVSTAPLLVALAPEVAEDWGE</sequence>
<dbReference type="Pfam" id="PF21344">
    <property type="entry name" value="Zn_ribbon_LysW"/>
    <property type="match status" value="1"/>
</dbReference>
<name>A0ABQ4EH99_9ACTN</name>
<comment type="caution">
    <text evidence="1">The sequence shown here is derived from an EMBL/GenBank/DDBJ whole genome shotgun (WGS) entry which is preliminary data.</text>
</comment>
<dbReference type="RefSeq" id="WP_203855675.1">
    <property type="nucleotide sequence ID" value="NZ_BAAAZQ010000002.1"/>
</dbReference>
<gene>
    <name evidence="1" type="ORF">Pma05_05830</name>
</gene>
<reference evidence="1 2" key="1">
    <citation type="submission" date="2021-01" db="EMBL/GenBank/DDBJ databases">
        <title>Whole genome shotgun sequence of Plantactinospora mayteni NBRC 109088.</title>
        <authorList>
            <person name="Komaki H."/>
            <person name="Tamura T."/>
        </authorList>
    </citation>
    <scope>NUCLEOTIDE SEQUENCE [LARGE SCALE GENOMIC DNA]</scope>
    <source>
        <strain evidence="1 2">NBRC 109088</strain>
    </source>
</reference>
<keyword evidence="2" id="KW-1185">Reference proteome</keyword>
<evidence type="ECO:0000313" key="2">
    <source>
        <dbReference type="Proteomes" id="UP000621500"/>
    </source>
</evidence>
<dbReference type="EMBL" id="BONX01000003">
    <property type="protein sequence ID" value="GIG94010.1"/>
    <property type="molecule type" value="Genomic_DNA"/>
</dbReference>
<protein>
    <submittedName>
        <fullName evidence="1">Lysine biosynthesis protein LysW</fullName>
    </submittedName>
</protein>
<organism evidence="1 2">
    <name type="scientific">Plantactinospora mayteni</name>
    <dbReference type="NCBI Taxonomy" id="566021"/>
    <lineage>
        <taxon>Bacteria</taxon>
        <taxon>Bacillati</taxon>
        <taxon>Actinomycetota</taxon>
        <taxon>Actinomycetes</taxon>
        <taxon>Micromonosporales</taxon>
        <taxon>Micromonosporaceae</taxon>
        <taxon>Plantactinospora</taxon>
    </lineage>
</organism>
<proteinExistence type="predicted"/>
<evidence type="ECO:0000313" key="1">
    <source>
        <dbReference type="EMBL" id="GIG94010.1"/>
    </source>
</evidence>
<dbReference type="Proteomes" id="UP000621500">
    <property type="component" value="Unassembled WGS sequence"/>
</dbReference>